<sequence length="122" mass="14364">MGPHTYRVRHHERKRCTLVVHSDRMKRYHARDTTELPDEGDRSVRGGTKRRQEHQLPRAASPFSSEMRVGRPARKRQPPGYIRDYIPKENSERTSLKEEGSVTATAKLYLRIAFTFLLVHRR</sequence>
<evidence type="ECO:0000259" key="2">
    <source>
        <dbReference type="Pfam" id="PF22938"/>
    </source>
</evidence>
<feature type="region of interest" description="Disordered" evidence="1">
    <location>
        <begin position="27"/>
        <end position="89"/>
    </location>
</feature>
<dbReference type="InterPro" id="IPR054465">
    <property type="entry name" value="Integrase_p58-like_C"/>
</dbReference>
<keyword evidence="4" id="KW-1185">Reference proteome</keyword>
<accession>A0A0V0ZAA4</accession>
<dbReference type="AlphaFoldDB" id="A0A0V0ZAA4"/>
<feature type="domain" description="Integrase p58-like C-terminal" evidence="2">
    <location>
        <begin position="1"/>
        <end position="27"/>
    </location>
</feature>
<proteinExistence type="predicted"/>
<protein>
    <recommendedName>
        <fullName evidence="2">Integrase p58-like C-terminal domain-containing protein</fullName>
    </recommendedName>
</protein>
<dbReference type="EMBL" id="JYDQ01000274">
    <property type="protein sequence ID" value="KRY09424.1"/>
    <property type="molecule type" value="Genomic_DNA"/>
</dbReference>
<name>A0A0V0ZAA4_9BILA</name>
<evidence type="ECO:0000313" key="4">
    <source>
        <dbReference type="Proteomes" id="UP000054783"/>
    </source>
</evidence>
<evidence type="ECO:0000313" key="3">
    <source>
        <dbReference type="EMBL" id="KRY09424.1"/>
    </source>
</evidence>
<dbReference type="Proteomes" id="UP000054783">
    <property type="component" value="Unassembled WGS sequence"/>
</dbReference>
<reference evidence="3 4" key="1">
    <citation type="submission" date="2015-01" db="EMBL/GenBank/DDBJ databases">
        <title>Evolution of Trichinella species and genotypes.</title>
        <authorList>
            <person name="Korhonen P.K."/>
            <person name="Edoardo P."/>
            <person name="Giuseppe L.R."/>
            <person name="Gasser R.B."/>
        </authorList>
    </citation>
    <scope>NUCLEOTIDE SEQUENCE [LARGE SCALE GENOMIC DNA]</scope>
    <source>
        <strain evidence="3">ISS2496</strain>
    </source>
</reference>
<evidence type="ECO:0000256" key="1">
    <source>
        <dbReference type="SAM" id="MobiDB-lite"/>
    </source>
</evidence>
<dbReference type="Pfam" id="PF22938">
    <property type="entry name" value="Integrase_p58_C"/>
    <property type="match status" value="1"/>
</dbReference>
<dbReference type="OrthoDB" id="6768976at2759"/>
<gene>
    <name evidence="3" type="ORF">T12_8520</name>
</gene>
<comment type="caution">
    <text evidence="3">The sequence shown here is derived from an EMBL/GenBank/DDBJ whole genome shotgun (WGS) entry which is preliminary data.</text>
</comment>
<organism evidence="3 4">
    <name type="scientific">Trichinella patagoniensis</name>
    <dbReference type="NCBI Taxonomy" id="990121"/>
    <lineage>
        <taxon>Eukaryota</taxon>
        <taxon>Metazoa</taxon>
        <taxon>Ecdysozoa</taxon>
        <taxon>Nematoda</taxon>
        <taxon>Enoplea</taxon>
        <taxon>Dorylaimia</taxon>
        <taxon>Trichinellida</taxon>
        <taxon>Trichinellidae</taxon>
        <taxon>Trichinella</taxon>
    </lineage>
</organism>
<dbReference type="STRING" id="990121.A0A0V0ZAA4"/>
<feature type="compositionally biased region" description="Basic and acidic residues" evidence="1">
    <location>
        <begin position="27"/>
        <end position="44"/>
    </location>
</feature>